<evidence type="ECO:0000313" key="3">
    <source>
        <dbReference type="EMBL" id="MFC4291196.1"/>
    </source>
</evidence>
<evidence type="ECO:0000256" key="1">
    <source>
        <dbReference type="SAM" id="SignalP"/>
    </source>
</evidence>
<dbReference type="EMBL" id="JBHSDH010000010">
    <property type="protein sequence ID" value="MFC4291196.1"/>
    <property type="molecule type" value="Genomic_DNA"/>
</dbReference>
<sequence>MTFRTFAFAALLITASPAAASVAPPPSTQDASAAIEKYGPIENLSLFELADGIDDGLLNSEAIVAAYLKRIAEIDDAGPTLNAVIATFPDALDQARAMDAEIKAGKYRGPLHGLPILLKDNIEAKGDLPTTAGSLALKGNITQRDAPMVARLREAGAVILGKTNLSEWANIRSDDSTSGWSAIGGLTKNPHALDRNTCGSSAGSGAAMAAGLAAATIGTETNGSIVCPSSVNGIVGFKPTVGLVSRTHIVPISHTQDTAGPMTKTVLDAAILLTAMAGTDPADSATKDADTWRGDYANGLRGGDLKNARIGILRDEVGDNAGVAELFDQAVAQMKAAGAVIVEIADSGIGLDSNVGRDEGILLFGELKYDMAAYLQSLPAGLVPHKNLADLIAFNAANPDTELQYFDQSGFERGEATTLSKEELQQLADSLTQRVNDHINRLLVTHKVDFLVQPTNGPAWLSALGKGDDFTGPSASSLAAIAGAPHLTVPMGAVGGLPVGISFTGARWHDHAVLKVGYAYEQISNARVTPTYAASIEPPKPVE</sequence>
<name>A0ABV8RG48_9SPHN</name>
<keyword evidence="1" id="KW-0732">Signal</keyword>
<dbReference type="Gene3D" id="3.90.1300.10">
    <property type="entry name" value="Amidase signature (AS) domain"/>
    <property type="match status" value="1"/>
</dbReference>
<comment type="caution">
    <text evidence="3">The sequence shown here is derived from an EMBL/GenBank/DDBJ whole genome shotgun (WGS) entry which is preliminary data.</text>
</comment>
<dbReference type="InterPro" id="IPR036928">
    <property type="entry name" value="AS_sf"/>
</dbReference>
<feature type="signal peptide" evidence="1">
    <location>
        <begin position="1"/>
        <end position="20"/>
    </location>
</feature>
<dbReference type="RefSeq" id="WP_381420789.1">
    <property type="nucleotide sequence ID" value="NZ_JBHSDH010000010.1"/>
</dbReference>
<dbReference type="Pfam" id="PF01425">
    <property type="entry name" value="Amidase"/>
    <property type="match status" value="1"/>
</dbReference>
<keyword evidence="4" id="KW-1185">Reference proteome</keyword>
<dbReference type="NCBIfam" id="NF006006">
    <property type="entry name" value="PRK08137.1"/>
    <property type="match status" value="1"/>
</dbReference>
<dbReference type="GO" id="GO:0004040">
    <property type="term" value="F:amidase activity"/>
    <property type="evidence" value="ECO:0007669"/>
    <property type="project" value="UniProtKB-EC"/>
</dbReference>
<proteinExistence type="predicted"/>
<evidence type="ECO:0000313" key="4">
    <source>
        <dbReference type="Proteomes" id="UP001595887"/>
    </source>
</evidence>
<organism evidence="3 4">
    <name type="scientific">Sphingorhabdus arenilitoris</name>
    <dbReference type="NCBI Taxonomy" id="1490041"/>
    <lineage>
        <taxon>Bacteria</taxon>
        <taxon>Pseudomonadati</taxon>
        <taxon>Pseudomonadota</taxon>
        <taxon>Alphaproteobacteria</taxon>
        <taxon>Sphingomonadales</taxon>
        <taxon>Sphingomonadaceae</taxon>
        <taxon>Sphingorhabdus</taxon>
    </lineage>
</organism>
<dbReference type="EC" id="3.5.1.4" evidence="3"/>
<protein>
    <submittedName>
        <fullName evidence="3">Amidase</fullName>
        <ecNumber evidence="3">3.5.1.4</ecNumber>
    </submittedName>
</protein>
<dbReference type="SUPFAM" id="SSF75304">
    <property type="entry name" value="Amidase signature (AS) enzymes"/>
    <property type="match status" value="1"/>
</dbReference>
<feature type="chain" id="PRO_5046516885" evidence="1">
    <location>
        <begin position="21"/>
        <end position="543"/>
    </location>
</feature>
<reference evidence="4" key="1">
    <citation type="journal article" date="2019" name="Int. J. Syst. Evol. Microbiol.">
        <title>The Global Catalogue of Microorganisms (GCM) 10K type strain sequencing project: providing services to taxonomists for standard genome sequencing and annotation.</title>
        <authorList>
            <consortium name="The Broad Institute Genomics Platform"/>
            <consortium name="The Broad Institute Genome Sequencing Center for Infectious Disease"/>
            <person name="Wu L."/>
            <person name="Ma J."/>
        </authorList>
    </citation>
    <scope>NUCLEOTIDE SEQUENCE [LARGE SCALE GENOMIC DNA]</scope>
    <source>
        <strain evidence="4">CECT 8531</strain>
    </source>
</reference>
<dbReference type="Proteomes" id="UP001595887">
    <property type="component" value="Unassembled WGS sequence"/>
</dbReference>
<feature type="domain" description="Amidase" evidence="2">
    <location>
        <begin position="63"/>
        <end position="514"/>
    </location>
</feature>
<keyword evidence="3" id="KW-0378">Hydrolase</keyword>
<evidence type="ECO:0000259" key="2">
    <source>
        <dbReference type="Pfam" id="PF01425"/>
    </source>
</evidence>
<dbReference type="PANTHER" id="PTHR42678">
    <property type="entry name" value="AMIDASE"/>
    <property type="match status" value="1"/>
</dbReference>
<dbReference type="InterPro" id="IPR023631">
    <property type="entry name" value="Amidase_dom"/>
</dbReference>
<gene>
    <name evidence="3" type="ORF">ACFOWX_02080</name>
</gene>
<accession>A0ABV8RG48</accession>
<dbReference type="PANTHER" id="PTHR42678:SF34">
    <property type="entry name" value="OS04G0183300 PROTEIN"/>
    <property type="match status" value="1"/>
</dbReference>